<gene>
    <name evidence="2" type="ORF">SEPCBS119000_001293</name>
</gene>
<name>A0ABP0D9V5_9PEZI</name>
<evidence type="ECO:0000313" key="3">
    <source>
        <dbReference type="Proteomes" id="UP001642502"/>
    </source>
</evidence>
<keyword evidence="3" id="KW-1185">Reference proteome</keyword>
<reference evidence="2 3" key="1">
    <citation type="submission" date="2024-01" db="EMBL/GenBank/DDBJ databases">
        <authorList>
            <person name="Allen C."/>
            <person name="Tagirdzhanova G."/>
        </authorList>
    </citation>
    <scope>NUCLEOTIDE SEQUENCE [LARGE SCALE GENOMIC DNA]</scope>
    <source>
        <strain evidence="2 3">CBS 119000</strain>
    </source>
</reference>
<comment type="caution">
    <text evidence="2">The sequence shown here is derived from an EMBL/GenBank/DDBJ whole genome shotgun (WGS) entry which is preliminary data.</text>
</comment>
<organism evidence="2 3">
    <name type="scientific">Sporothrix epigloea</name>
    <dbReference type="NCBI Taxonomy" id="1892477"/>
    <lineage>
        <taxon>Eukaryota</taxon>
        <taxon>Fungi</taxon>
        <taxon>Dikarya</taxon>
        <taxon>Ascomycota</taxon>
        <taxon>Pezizomycotina</taxon>
        <taxon>Sordariomycetes</taxon>
        <taxon>Sordariomycetidae</taxon>
        <taxon>Ophiostomatales</taxon>
        <taxon>Ophiostomataceae</taxon>
        <taxon>Sporothrix</taxon>
    </lineage>
</organism>
<feature type="region of interest" description="Disordered" evidence="1">
    <location>
        <begin position="536"/>
        <end position="609"/>
    </location>
</feature>
<evidence type="ECO:0000313" key="2">
    <source>
        <dbReference type="EMBL" id="CAK7265011.1"/>
    </source>
</evidence>
<evidence type="ECO:0000256" key="1">
    <source>
        <dbReference type="SAM" id="MobiDB-lite"/>
    </source>
</evidence>
<protein>
    <submittedName>
        <fullName evidence="2">Uncharacterized protein</fullName>
    </submittedName>
</protein>
<sequence>MTDPAAAATFVEDVDYRCQHHQNLPDDAAFAVSTNADRNSEQELHVSDPFFGFRFTLIDPAAAATSAAHPFKEQTGSPRQHYQDLLNDVASVVSKQLATLATLERPGLWVLHHEDLYRHTIDTRPHTRNLDVETPLKLPGLTQGTIWAGSGPVPDFNDITFWETKAKYLEEKIKDIKAGRVQPRFTAEDLKILESLEQKPGHFFYEDLARKRRHLRHDKHAIFVTLFGLAARGRPGQWVLHNCNFHHPSIDTRPAMRAADEGTQTSFVIRDATFDGSLRLLGGLVMATYELVWAGKRPGPDLEDPAFWKAEAEALIKQLIEVRKGRVKPCFTPAEEQTLEQLESVPDHAFAMFAERAKSNPIVVETPELLEQRKLLFISQHAVVGKMVALWEHSLAGKWALHCFDDLYVSAYDTHFREVDTDGQGSDGQDDTASYIIIDSDLDLRFDTRFKAAPHDALRTVAYWEQKKAELSKIYDDVMAGRLKKHHFSAGERMRIRLLEQAIEQKLNDRRHPVSEKHRCMGRRAHVMEAWLEKLEMPDEPQRPATPVSLKTASKRKRAAADGDHSSPLFSKRRRGRGCGPAAPRTLIRRGRPKDASADRPVDAPNTIVTHPLRRSARIVARVAAQANSTTDR</sequence>
<proteinExistence type="predicted"/>
<accession>A0ABP0D9V5</accession>
<feature type="compositionally biased region" description="Basic and acidic residues" evidence="1">
    <location>
        <begin position="593"/>
        <end position="602"/>
    </location>
</feature>
<dbReference type="EMBL" id="CAWUON010000009">
    <property type="protein sequence ID" value="CAK7265011.1"/>
    <property type="molecule type" value="Genomic_DNA"/>
</dbReference>
<dbReference type="Proteomes" id="UP001642502">
    <property type="component" value="Unassembled WGS sequence"/>
</dbReference>